<protein>
    <recommendedName>
        <fullName evidence="3">AAA family ATPase</fullName>
    </recommendedName>
</protein>
<accession>A0ABY2IUB3</accession>
<dbReference type="SUPFAM" id="SSF52540">
    <property type="entry name" value="P-loop containing nucleoside triphosphate hydrolases"/>
    <property type="match status" value="1"/>
</dbReference>
<name>A0ABY2IUB3_9MICO</name>
<gene>
    <name evidence="1" type="ORF">E3O46_02050</name>
</gene>
<proteinExistence type="predicted"/>
<dbReference type="InterPro" id="IPR027417">
    <property type="entry name" value="P-loop_NTPase"/>
</dbReference>
<dbReference type="EMBL" id="SOFS01000007">
    <property type="protein sequence ID" value="TFC23371.1"/>
    <property type="molecule type" value="Genomic_DNA"/>
</dbReference>
<sequence length="362" mass="39917">MLQFHGTDRPAALHRREELDRYLSMTTVKPDIISDADYDDMTASARMNYDRQRMVYLSGGIVLGTPNLQRAKVMLGQCFAENVGRNSGHAGLMLDGDSAVGKTTAAKALMKYVFNQYQRQFPEFQKHDRVPVVYVEVPAGSTGKLLMKTFADFFGLTIRSGESMVSIRSRVVDTLNAAGTQLIVVDELHNLAGRAAGNGESVDVLKNLHNDLACTFVYAGIGLTNGSILGGPRGQQLSGRFTVLHMERFKLTNPSDRKAWRAVIATFEKELPLRHHELGTLPAMSDYLFERTSGSIGSLGRLLTGSAIETIINPDITREELTLRLLESRRLDIAAESARSRATNRKKDPMSVTNILKGLATK</sequence>
<dbReference type="InterPro" id="IPR008868">
    <property type="entry name" value="TniB"/>
</dbReference>
<dbReference type="Gene3D" id="3.40.50.300">
    <property type="entry name" value="P-loop containing nucleotide triphosphate hydrolases"/>
    <property type="match status" value="1"/>
</dbReference>
<evidence type="ECO:0000313" key="2">
    <source>
        <dbReference type="Proteomes" id="UP000297604"/>
    </source>
</evidence>
<evidence type="ECO:0008006" key="3">
    <source>
        <dbReference type="Google" id="ProtNLM"/>
    </source>
</evidence>
<keyword evidence="2" id="KW-1185">Reference proteome</keyword>
<reference evidence="1 2" key="1">
    <citation type="submission" date="2019-03" db="EMBL/GenBank/DDBJ databases">
        <title>Genomics of glacier-inhabiting Cryobacterium strains.</title>
        <authorList>
            <person name="Liu Q."/>
            <person name="Xin Y.-H."/>
        </authorList>
    </citation>
    <scope>NUCLEOTIDE SEQUENCE [LARGE SCALE GENOMIC DNA]</scope>
    <source>
        <strain evidence="1 2">MDB1-5</strain>
    </source>
</reference>
<dbReference type="Proteomes" id="UP000297604">
    <property type="component" value="Unassembled WGS sequence"/>
</dbReference>
<comment type="caution">
    <text evidence="1">The sequence shown here is derived from an EMBL/GenBank/DDBJ whole genome shotgun (WGS) entry which is preliminary data.</text>
</comment>
<dbReference type="Pfam" id="PF05621">
    <property type="entry name" value="TniB"/>
    <property type="match status" value="1"/>
</dbReference>
<evidence type="ECO:0000313" key="1">
    <source>
        <dbReference type="EMBL" id="TFC23371.1"/>
    </source>
</evidence>
<organism evidence="1 2">
    <name type="scientific">Cryobacterium glucosi</name>
    <dbReference type="NCBI Taxonomy" id="1259175"/>
    <lineage>
        <taxon>Bacteria</taxon>
        <taxon>Bacillati</taxon>
        <taxon>Actinomycetota</taxon>
        <taxon>Actinomycetes</taxon>
        <taxon>Micrococcales</taxon>
        <taxon>Microbacteriaceae</taxon>
        <taxon>Cryobacterium</taxon>
    </lineage>
</organism>